<sequence length="122" mass="13965">MYEPRKTQLDFSRVPLGSEESDLDERVELGAVEVQFDELMQLYRANGVSRNDYLVALAQVYAYLMPVFDDDEALSRDAMRQIENGRQGVPSPPGFELVLLNFATPRYMVARLVLSRAEYPDQ</sequence>
<reference evidence="1 2" key="1">
    <citation type="journal article" date="2015" name="Int. J. Syst. Evol. Microbiol.">
        <title>Revisiting Corynebacterium glyciniphilum (ex Kubota et al., 1972) sp. nov., nom. rev., isolated from putrefied banana.</title>
        <authorList>
            <person name="Al-Dilaimi A."/>
            <person name="Bednarz H."/>
            <person name="Lomker A."/>
            <person name="Niehaus K."/>
            <person name="Kalinowski J."/>
            <person name="Ruckert C."/>
        </authorList>
    </citation>
    <scope>NUCLEOTIDE SEQUENCE [LARGE SCALE GENOMIC DNA]</scope>
    <source>
        <strain evidence="1">AJ 3170</strain>
    </source>
</reference>
<keyword evidence="2" id="KW-1185">Reference proteome</keyword>
<dbReference type="HOGENOM" id="CLU_2022835_0_0_11"/>
<dbReference type="STRING" id="1404245.CGLY_11750"/>
<protein>
    <submittedName>
        <fullName evidence="1">Uncharacterized protein</fullName>
    </submittedName>
</protein>
<evidence type="ECO:0000313" key="2">
    <source>
        <dbReference type="Proteomes" id="UP000023703"/>
    </source>
</evidence>
<name>X5EBP9_9CORY</name>
<accession>X5EBP9</accession>
<dbReference type="EMBL" id="CP006842">
    <property type="protein sequence ID" value="AHW64795.1"/>
    <property type="molecule type" value="Genomic_DNA"/>
</dbReference>
<dbReference type="Proteomes" id="UP000023703">
    <property type="component" value="Chromosome"/>
</dbReference>
<dbReference type="AlphaFoldDB" id="X5EBP9"/>
<organism evidence="1 2">
    <name type="scientific">Corynebacterium glyciniphilum AJ 3170</name>
    <dbReference type="NCBI Taxonomy" id="1404245"/>
    <lineage>
        <taxon>Bacteria</taxon>
        <taxon>Bacillati</taxon>
        <taxon>Actinomycetota</taxon>
        <taxon>Actinomycetes</taxon>
        <taxon>Mycobacteriales</taxon>
        <taxon>Corynebacteriaceae</taxon>
        <taxon>Corynebacterium</taxon>
    </lineage>
</organism>
<gene>
    <name evidence="1" type="ORF">CGLY_11750</name>
</gene>
<evidence type="ECO:0000313" key="1">
    <source>
        <dbReference type="EMBL" id="AHW64795.1"/>
    </source>
</evidence>
<dbReference type="RefSeq" id="WP_144313681.1">
    <property type="nucleotide sequence ID" value="NZ_CP006842.1"/>
</dbReference>
<proteinExistence type="predicted"/>
<dbReference type="KEGG" id="cgy:CGLY_11750"/>